<dbReference type="SUPFAM" id="SSF49899">
    <property type="entry name" value="Concanavalin A-like lectins/glucanases"/>
    <property type="match status" value="1"/>
</dbReference>
<evidence type="ECO:0000313" key="3">
    <source>
        <dbReference type="Proteomes" id="UP000315444"/>
    </source>
</evidence>
<dbReference type="GO" id="GO:0004553">
    <property type="term" value="F:hydrolase activity, hydrolyzing O-glycosyl compounds"/>
    <property type="evidence" value="ECO:0007669"/>
    <property type="project" value="UniProtKB-ARBA"/>
</dbReference>
<dbReference type="Gene3D" id="2.60.120.200">
    <property type="match status" value="1"/>
</dbReference>
<dbReference type="Proteomes" id="UP000319026">
    <property type="component" value="Unassembled WGS sequence"/>
</dbReference>
<dbReference type="InterPro" id="IPR013320">
    <property type="entry name" value="ConA-like_dom_sf"/>
</dbReference>
<evidence type="ECO:0000313" key="4">
    <source>
        <dbReference type="Proteomes" id="UP000319026"/>
    </source>
</evidence>
<reference evidence="2 4" key="2">
    <citation type="submission" date="2019-07" db="EMBL/GenBank/DDBJ databases">
        <title>Genome Sequencing of Bacteroides fragilis.</title>
        <authorList>
            <person name="Pinto K.M."/>
            <person name="Ruoff K.L."/>
            <person name="Price C.E."/>
            <person name="Valls R.A."/>
            <person name="O'Toole G.A."/>
        </authorList>
    </citation>
    <scope>NUCLEOTIDE SEQUENCE [LARGE SCALE GENOMIC DNA]</scope>
    <source>
        <strain evidence="2 4">AD135F_3B</strain>
    </source>
</reference>
<organism evidence="2 4">
    <name type="scientific">Bacteroides fragilis</name>
    <dbReference type="NCBI Taxonomy" id="817"/>
    <lineage>
        <taxon>Bacteria</taxon>
        <taxon>Pseudomonadati</taxon>
        <taxon>Bacteroidota</taxon>
        <taxon>Bacteroidia</taxon>
        <taxon>Bacteroidales</taxon>
        <taxon>Bacteroidaceae</taxon>
        <taxon>Bacteroides</taxon>
    </lineage>
</organism>
<sequence>MKAPVCHAPVVRARVVNAPVFSVRLGGRKSGISSIPAIKPHPLLFDFWTFSKGDNADESRDRIVGLNNHVLRAYNFLWGPLSGYGYPGYLPGMVFDGIDDFLVSEEWIFPEGDYTVIAGVTLFEKRSGNSVFSTRDFNDSRSGWNILQYEGDYGRLFFGNQTYKKSSRLSHVTGETRFLSMVRSGNTIAVYLDTDPAGIVEVPMGTPNQKTYYLGHTQGLSNGYFHGIIHCNAVYSGALTADELRREMDESFPLYEDIIINR</sequence>
<dbReference type="RefSeq" id="WP_146333328.1">
    <property type="nucleotide sequence ID" value="NZ_VOHT01000030.1"/>
</dbReference>
<dbReference type="Proteomes" id="UP000315444">
    <property type="component" value="Unassembled WGS sequence"/>
</dbReference>
<dbReference type="AlphaFoldDB" id="A0AB38PGA0"/>
<dbReference type="EMBL" id="VOHV01000030">
    <property type="protein sequence ID" value="TWV35553.1"/>
    <property type="molecule type" value="Genomic_DNA"/>
</dbReference>
<gene>
    <name evidence="2" type="ORF">FSA03_25000</name>
    <name evidence="1" type="ORF">FSA06_25035</name>
</gene>
<name>A0AB38PGA0_BACFG</name>
<protein>
    <submittedName>
        <fullName evidence="2">LamG domain-containing protein</fullName>
    </submittedName>
</protein>
<dbReference type="EMBL" id="VOHT01000030">
    <property type="protein sequence ID" value="TWV42648.1"/>
    <property type="molecule type" value="Genomic_DNA"/>
</dbReference>
<evidence type="ECO:0000313" key="2">
    <source>
        <dbReference type="EMBL" id="TWV42648.1"/>
    </source>
</evidence>
<accession>A0AB38PGA0</accession>
<dbReference type="GO" id="GO:0005975">
    <property type="term" value="P:carbohydrate metabolic process"/>
    <property type="evidence" value="ECO:0007669"/>
    <property type="project" value="UniProtKB-ARBA"/>
</dbReference>
<evidence type="ECO:0000313" key="1">
    <source>
        <dbReference type="EMBL" id="TWV35553.1"/>
    </source>
</evidence>
<comment type="caution">
    <text evidence="2">The sequence shown here is derived from an EMBL/GenBank/DDBJ whole genome shotgun (WGS) entry which is preliminary data.</text>
</comment>
<dbReference type="Pfam" id="PF13385">
    <property type="entry name" value="Laminin_G_3"/>
    <property type="match status" value="1"/>
</dbReference>
<reference evidence="1 3" key="1">
    <citation type="submission" date="2019-07" db="EMBL/GenBank/DDBJ databases">
        <title>Genome sequencing of Bacteroides fragilis.</title>
        <authorList>
            <person name="Galasyn E.V."/>
            <person name="Ruoff K.L."/>
            <person name="Price C.E."/>
            <person name="Valls R.A."/>
            <person name="O'Toole G.A."/>
        </authorList>
    </citation>
    <scope>NUCLEOTIDE SEQUENCE [LARGE SCALE GENOMIC DNA]</scope>
    <source>
        <strain evidence="1 3">AD135F_1B</strain>
    </source>
</reference>
<proteinExistence type="predicted"/>